<feature type="domain" description="Glycosyltransferase 2-like" evidence="2">
    <location>
        <begin position="11"/>
        <end position="137"/>
    </location>
</feature>
<dbReference type="InterPro" id="IPR001173">
    <property type="entry name" value="Glyco_trans_2-like"/>
</dbReference>
<dbReference type="SUPFAM" id="SSF53448">
    <property type="entry name" value="Nucleotide-diphospho-sugar transferases"/>
    <property type="match status" value="1"/>
</dbReference>
<dbReference type="GO" id="GO:0016758">
    <property type="term" value="F:hexosyltransferase activity"/>
    <property type="evidence" value="ECO:0007669"/>
    <property type="project" value="UniProtKB-ARBA"/>
</dbReference>
<evidence type="ECO:0000259" key="2">
    <source>
        <dbReference type="Pfam" id="PF00535"/>
    </source>
</evidence>
<feature type="domain" description="DUF5776" evidence="3">
    <location>
        <begin position="481"/>
        <end position="546"/>
    </location>
</feature>
<feature type="domain" description="DUF5776" evidence="3">
    <location>
        <begin position="557"/>
        <end position="623"/>
    </location>
</feature>
<gene>
    <name evidence="4" type="ORF">BU653_10125</name>
</gene>
<dbReference type="Pfam" id="PF19087">
    <property type="entry name" value="DUF5776"/>
    <property type="match status" value="2"/>
</dbReference>
<dbReference type="CDD" id="cd00761">
    <property type="entry name" value="Glyco_tranf_GTA_type"/>
    <property type="match status" value="1"/>
</dbReference>
<dbReference type="Pfam" id="PF00535">
    <property type="entry name" value="Glycos_transf_2"/>
    <property type="match status" value="1"/>
</dbReference>
<evidence type="ECO:0000256" key="1">
    <source>
        <dbReference type="ARBA" id="ARBA00006739"/>
    </source>
</evidence>
<sequence length="628" mass="72001">MVGEKVGKLISVIVPVYNKAPFLERCIESLVHLKKHEFVEAIFVDDCSTDDSLEIIKKYAAEYEMIQYVELSENTGGPAEPRNEGMKHAQGEYLTFLDADDWLDHDHFIEFVERVHAEGSDIGFGRTFKHTDKQVTQVARFQSFENRSGLVPYEIEKVFRAVGPPGKIFKKTLVETHNIRLKHLKYGEDKLFFTELIAKAATATMTTLPVYHVNRYSQNVSLVKTTTPFEKAKINYDLLKTVISLNIPEVAKTNAISRFMELDFMSRFFFTKTFLRSQDKAAYYSLFDKVCETIENTHVDMDALFTIEKYRVAYVLFKQGDREALEQFVKSVFEDAQFSRFIENNIVYQEIGLASITSLKVPCYPVYQGTQIVEGQKYEVIDVLKPEAVSVRGVRAVEVRNELNESTLPFEMKGRQLLIPTEALQFQTEAPFNIAVDYSKYDTVLVFASYPSTQTENVMKRKSFKVEFEPEDTTKIGGKRYFKTAPQSVLAIKKIKLYEDVDFTQKVADVEPGTLLNIQGLVYSSNETPRLQTEEGLILTANIEFVEPLSSVDTNTYMTQIPKRVEITKGCKLYTDRSFKNDPIRSVKVGETFDIETIIYTSNHTPRLKTQQGEYLTANKKFVKEISF</sequence>
<dbReference type="PANTHER" id="PTHR22916:SF3">
    <property type="entry name" value="UDP-GLCNAC:BETAGAL BETA-1,3-N-ACETYLGLUCOSAMINYLTRANSFERASE-LIKE PROTEIN 1"/>
    <property type="match status" value="1"/>
</dbReference>
<comment type="caution">
    <text evidence="4">The sequence shown here is derived from an EMBL/GenBank/DDBJ whole genome shotgun (WGS) entry which is preliminary data.</text>
</comment>
<dbReference type="EMBL" id="PZBZ01000066">
    <property type="protein sequence ID" value="PTG11815.1"/>
    <property type="molecule type" value="Genomic_DNA"/>
</dbReference>
<dbReference type="InterPro" id="IPR029044">
    <property type="entry name" value="Nucleotide-diphossugar_trans"/>
</dbReference>
<evidence type="ECO:0000313" key="4">
    <source>
        <dbReference type="EMBL" id="PTG11815.1"/>
    </source>
</evidence>
<protein>
    <submittedName>
        <fullName evidence="4">Glycosyltransferase family 2 protein</fullName>
    </submittedName>
</protein>
<comment type="similarity">
    <text evidence="1">Belongs to the glycosyltransferase 2 family.</text>
</comment>
<dbReference type="PANTHER" id="PTHR22916">
    <property type="entry name" value="GLYCOSYLTRANSFERASE"/>
    <property type="match status" value="1"/>
</dbReference>
<dbReference type="Gene3D" id="3.90.550.10">
    <property type="entry name" value="Spore Coat Polysaccharide Biosynthesis Protein SpsA, Chain A"/>
    <property type="match status" value="1"/>
</dbReference>
<reference evidence="4 5" key="1">
    <citation type="journal article" date="2016" name="Front. Microbiol.">
        <title>Comprehensive Phylogenetic Analysis of Bovine Non-aureus Staphylococci Species Based on Whole-Genome Sequencing.</title>
        <authorList>
            <person name="Naushad S."/>
            <person name="Barkema H.W."/>
            <person name="Luby C."/>
            <person name="Condas L.A."/>
            <person name="Nobrega D.B."/>
            <person name="Carson D.A."/>
            <person name="De Buck J."/>
        </authorList>
    </citation>
    <scope>NUCLEOTIDE SEQUENCE [LARGE SCALE GENOMIC DNA]</scope>
    <source>
        <strain evidence="4 5">SNUC 505</strain>
    </source>
</reference>
<dbReference type="InterPro" id="IPR044081">
    <property type="entry name" value="DUF5776"/>
</dbReference>
<dbReference type="AlphaFoldDB" id="A0AAE5SZN2"/>
<proteinExistence type="inferred from homology"/>
<organism evidence="4 5">
    <name type="scientific">Staphylococcus chromogenes</name>
    <name type="common">Staphylococcus hyicus subsp. chromogenes</name>
    <dbReference type="NCBI Taxonomy" id="46126"/>
    <lineage>
        <taxon>Bacteria</taxon>
        <taxon>Bacillati</taxon>
        <taxon>Bacillota</taxon>
        <taxon>Bacilli</taxon>
        <taxon>Bacillales</taxon>
        <taxon>Staphylococcaceae</taxon>
        <taxon>Staphylococcus</taxon>
    </lineage>
</organism>
<accession>A0AAE5SZN2</accession>
<name>A0AAE5SZN2_STACR</name>
<evidence type="ECO:0000259" key="3">
    <source>
        <dbReference type="Pfam" id="PF19087"/>
    </source>
</evidence>
<evidence type="ECO:0000313" key="5">
    <source>
        <dbReference type="Proteomes" id="UP000242704"/>
    </source>
</evidence>
<dbReference type="Proteomes" id="UP000242704">
    <property type="component" value="Unassembled WGS sequence"/>
</dbReference>